<dbReference type="CDD" id="cd18873">
    <property type="entry name" value="NUDIX_NadM_like"/>
    <property type="match status" value="1"/>
</dbReference>
<dbReference type="Pfam" id="PF21906">
    <property type="entry name" value="WHD_NrtR"/>
    <property type="match status" value="1"/>
</dbReference>
<dbReference type="PANTHER" id="PTHR43736">
    <property type="entry name" value="ADP-RIBOSE PYROPHOSPHATASE"/>
    <property type="match status" value="1"/>
</dbReference>
<evidence type="ECO:0000259" key="1">
    <source>
        <dbReference type="Pfam" id="PF00293"/>
    </source>
</evidence>
<proteinExistence type="predicted"/>
<dbReference type="RefSeq" id="WP_125071258.1">
    <property type="nucleotide sequence ID" value="NZ_QWZQ01000004.1"/>
</dbReference>
<dbReference type="AlphaFoldDB" id="A0A3R8KNB4"/>
<feature type="domain" description="Nudix hydrolase" evidence="1">
    <location>
        <begin position="24"/>
        <end position="123"/>
    </location>
</feature>
<dbReference type="Gene3D" id="1.10.10.10">
    <property type="entry name" value="Winged helix-like DNA-binding domain superfamily/Winged helix DNA-binding domain"/>
    <property type="match status" value="1"/>
</dbReference>
<keyword evidence="4" id="KW-1185">Reference proteome</keyword>
<dbReference type="EMBL" id="QWZQ01000004">
    <property type="protein sequence ID" value="RRK11543.1"/>
    <property type="molecule type" value="Genomic_DNA"/>
</dbReference>
<sequence length="249" mass="27681">MSEQIVERPLVSITNVIFSFDTVTKQLLVLLLQRSQAPFMGAWGLPTTTLRSNESADAAALRLVKEKLGVHLTSNQTEQLGTFTNVGRVPGQRTLALTYMVYLPVKPALIPGAGARAVRWFAVTPRTDRDDLVAGDLSFTGLTDDVSAADFYQRERGTTQLAADHALIVKTALQRVRNRLNYAPTILRVLGVSFTLKRARELYALLERRSVSQIDNSNFRKTHGHLFEQVGFVRGNGSGRPARVYRLKD</sequence>
<comment type="caution">
    <text evidence="3">The sequence shown here is derived from an EMBL/GenBank/DDBJ whole genome shotgun (WGS) entry which is preliminary data.</text>
</comment>
<dbReference type="InterPro" id="IPR015797">
    <property type="entry name" value="NUDIX_hydrolase-like_dom_sf"/>
</dbReference>
<feature type="domain" description="NrtR DNA-binding winged helix" evidence="2">
    <location>
        <begin position="188"/>
        <end position="247"/>
    </location>
</feature>
<reference evidence="3 4" key="1">
    <citation type="submission" date="2018-08" db="EMBL/GenBank/DDBJ databases">
        <title>Genome Lactobacillus garii FI11369.</title>
        <authorList>
            <person name="Diaz M."/>
            <person name="Narbad A."/>
        </authorList>
    </citation>
    <scope>NUCLEOTIDE SEQUENCE [LARGE SCALE GENOMIC DNA]</scope>
    <source>
        <strain evidence="3 4">FI11369</strain>
    </source>
</reference>
<evidence type="ECO:0000313" key="3">
    <source>
        <dbReference type="EMBL" id="RRK11543.1"/>
    </source>
</evidence>
<dbReference type="SUPFAM" id="SSF55811">
    <property type="entry name" value="Nudix"/>
    <property type="match status" value="1"/>
</dbReference>
<dbReference type="InterPro" id="IPR036388">
    <property type="entry name" value="WH-like_DNA-bd_sf"/>
</dbReference>
<evidence type="ECO:0000313" key="4">
    <source>
        <dbReference type="Proteomes" id="UP000283633"/>
    </source>
</evidence>
<name>A0A3R8KNB4_9LACO</name>
<dbReference type="SUPFAM" id="SSF46785">
    <property type="entry name" value="Winged helix' DNA-binding domain"/>
    <property type="match status" value="1"/>
</dbReference>
<dbReference type="Pfam" id="PF00293">
    <property type="entry name" value="NUDIX"/>
    <property type="match status" value="1"/>
</dbReference>
<dbReference type="InterPro" id="IPR000086">
    <property type="entry name" value="NUDIX_hydrolase_dom"/>
</dbReference>
<dbReference type="Gene3D" id="3.90.79.10">
    <property type="entry name" value="Nucleoside Triphosphate Pyrophosphohydrolase"/>
    <property type="match status" value="1"/>
</dbReference>
<dbReference type="PANTHER" id="PTHR43736:SF4">
    <property type="entry name" value="SLR1690 PROTEIN"/>
    <property type="match status" value="1"/>
</dbReference>
<accession>A0A3R8KNB4</accession>
<evidence type="ECO:0000259" key="2">
    <source>
        <dbReference type="Pfam" id="PF21906"/>
    </source>
</evidence>
<dbReference type="InterPro" id="IPR054105">
    <property type="entry name" value="WHD_NrtR"/>
</dbReference>
<dbReference type="OrthoDB" id="9786141at2"/>
<dbReference type="InterPro" id="IPR036390">
    <property type="entry name" value="WH_DNA-bd_sf"/>
</dbReference>
<organism evidence="3 4">
    <name type="scientific">Lactiplantibacillus garii</name>
    <dbReference type="NCBI Taxonomy" id="2306423"/>
    <lineage>
        <taxon>Bacteria</taxon>
        <taxon>Bacillati</taxon>
        <taxon>Bacillota</taxon>
        <taxon>Bacilli</taxon>
        <taxon>Lactobacillales</taxon>
        <taxon>Lactobacillaceae</taxon>
        <taxon>Lactiplantibacillus</taxon>
    </lineage>
</organism>
<protein>
    <submittedName>
        <fullName evidence="3">NUDIX domain-containing protein</fullName>
    </submittedName>
</protein>
<gene>
    <name evidence="3" type="ORF">D1831_02195</name>
</gene>
<dbReference type="Proteomes" id="UP000283633">
    <property type="component" value="Unassembled WGS sequence"/>
</dbReference>